<dbReference type="InterPro" id="IPR014314">
    <property type="entry name" value="Succ_DH_cytb556"/>
</dbReference>
<gene>
    <name evidence="14" type="ORF">QF025_004300</name>
</gene>
<dbReference type="Pfam" id="PF01127">
    <property type="entry name" value="Sdh_cyt"/>
    <property type="match status" value="1"/>
</dbReference>
<keyword evidence="6" id="KW-0349">Heme</keyword>
<dbReference type="Proteomes" id="UP001245184">
    <property type="component" value="Unassembled WGS sequence"/>
</dbReference>
<keyword evidence="11 13" id="KW-0472">Membrane</keyword>
<dbReference type="PANTHER" id="PTHR10978">
    <property type="entry name" value="SUCCINATE DEHYDROGENASE CYTOCHROME B560 SUBUNIT"/>
    <property type="match status" value="1"/>
</dbReference>
<dbReference type="NCBIfam" id="TIGR02970">
    <property type="entry name" value="succ_dehyd_cytB"/>
    <property type="match status" value="1"/>
</dbReference>
<evidence type="ECO:0000256" key="7">
    <source>
        <dbReference type="ARBA" id="ARBA00022692"/>
    </source>
</evidence>
<comment type="caution">
    <text evidence="14">The sequence shown here is derived from an EMBL/GenBank/DDBJ whole genome shotgun (WGS) entry which is preliminary data.</text>
</comment>
<keyword evidence="8" id="KW-0479">Metal-binding</keyword>
<feature type="transmembrane region" description="Helical" evidence="13">
    <location>
        <begin position="108"/>
        <end position="129"/>
    </location>
</feature>
<dbReference type="SUPFAM" id="SSF81343">
    <property type="entry name" value="Fumarate reductase respiratory complex transmembrane subunits"/>
    <property type="match status" value="1"/>
</dbReference>
<proteinExistence type="inferred from homology"/>
<accession>A0ABD5CM23</accession>
<evidence type="ECO:0000256" key="9">
    <source>
        <dbReference type="ARBA" id="ARBA00022989"/>
    </source>
</evidence>
<evidence type="ECO:0000256" key="5">
    <source>
        <dbReference type="ARBA" id="ARBA00020076"/>
    </source>
</evidence>
<reference evidence="14 15" key="1">
    <citation type="submission" date="2023-08" db="EMBL/GenBank/DDBJ databases">
        <title>Genome sequencing of plant associated microbes to promote plant fitness in Sorghum bicolor and Oryza sativa.</title>
        <authorList>
            <person name="Coleman-Derr D."/>
        </authorList>
    </citation>
    <scope>NUCLEOTIDE SEQUENCE [LARGE SCALE GENOMIC DNA]</scope>
    <source>
        <strain evidence="14 15">SLBN-33</strain>
    </source>
</reference>
<keyword evidence="10" id="KW-0408">Iron</keyword>
<comment type="subcellular location">
    <subcellularLocation>
        <location evidence="3">Membrane</location>
    </subcellularLocation>
</comment>
<organism evidence="14 15">
    <name type="scientific">Paraburkholderia graminis</name>
    <dbReference type="NCBI Taxonomy" id="60548"/>
    <lineage>
        <taxon>Bacteria</taxon>
        <taxon>Pseudomonadati</taxon>
        <taxon>Pseudomonadota</taxon>
        <taxon>Betaproteobacteria</taxon>
        <taxon>Burkholderiales</taxon>
        <taxon>Burkholderiaceae</taxon>
        <taxon>Paraburkholderia</taxon>
    </lineage>
</organism>
<keyword evidence="7 13" id="KW-0812">Transmembrane</keyword>
<comment type="function">
    <text evidence="2">Membrane-anchoring subunit of succinate dehydrogenase (SDH).</text>
</comment>
<keyword evidence="9 13" id="KW-1133">Transmembrane helix</keyword>
<dbReference type="GO" id="GO:0046872">
    <property type="term" value="F:metal ion binding"/>
    <property type="evidence" value="ECO:0007669"/>
    <property type="project" value="UniProtKB-KW"/>
</dbReference>
<sequence length="172" mass="19075">MAFIFDDEGRTSRSSGSARRYAPLCLSNEAKGSTVADTLKKPRPEFRNIGIGQILTAYRLPLAGRVSILHRLSGGLLFVALPFLLYLFDQSLTSELSFEVFKGFLSNLIVKLITLVLAWAYLFHFCAGVRHLLMDTNHEAVTKEKGKQTSIVVFVVSSLLTIVFALKLFGAF</sequence>
<dbReference type="Gene3D" id="1.20.1300.10">
    <property type="entry name" value="Fumarate reductase/succinate dehydrogenase, transmembrane subunit"/>
    <property type="match status" value="1"/>
</dbReference>
<evidence type="ECO:0000256" key="3">
    <source>
        <dbReference type="ARBA" id="ARBA00004370"/>
    </source>
</evidence>
<dbReference type="EMBL" id="JAVIZN010000002">
    <property type="protein sequence ID" value="MDR6205580.1"/>
    <property type="molecule type" value="Genomic_DNA"/>
</dbReference>
<evidence type="ECO:0000256" key="8">
    <source>
        <dbReference type="ARBA" id="ARBA00022723"/>
    </source>
</evidence>
<evidence type="ECO:0000256" key="12">
    <source>
        <dbReference type="ARBA" id="ARBA00025912"/>
    </source>
</evidence>
<dbReference type="PANTHER" id="PTHR10978:SF5">
    <property type="entry name" value="SUCCINATE DEHYDROGENASE CYTOCHROME B560 SUBUNIT, MITOCHONDRIAL"/>
    <property type="match status" value="1"/>
</dbReference>
<feature type="transmembrane region" description="Helical" evidence="13">
    <location>
        <begin position="68"/>
        <end position="88"/>
    </location>
</feature>
<comment type="cofactor">
    <cofactor evidence="1">
        <name>heme</name>
        <dbReference type="ChEBI" id="CHEBI:30413"/>
    </cofactor>
</comment>
<name>A0ABD5CM23_9BURK</name>
<evidence type="ECO:0000256" key="1">
    <source>
        <dbReference type="ARBA" id="ARBA00001971"/>
    </source>
</evidence>
<evidence type="ECO:0000256" key="6">
    <source>
        <dbReference type="ARBA" id="ARBA00022617"/>
    </source>
</evidence>
<dbReference type="AlphaFoldDB" id="A0ABD5CM23"/>
<evidence type="ECO:0000256" key="11">
    <source>
        <dbReference type="ARBA" id="ARBA00023136"/>
    </source>
</evidence>
<protein>
    <recommendedName>
        <fullName evidence="5">Succinate dehydrogenase cytochrome b556 subunit</fullName>
    </recommendedName>
</protein>
<dbReference type="CDD" id="cd03499">
    <property type="entry name" value="SQR_TypeC_SdhC"/>
    <property type="match status" value="1"/>
</dbReference>
<feature type="transmembrane region" description="Helical" evidence="13">
    <location>
        <begin position="150"/>
        <end position="169"/>
    </location>
</feature>
<dbReference type="InterPro" id="IPR000701">
    <property type="entry name" value="SuccDH_FuR_B_TM-su"/>
</dbReference>
<comment type="similarity">
    <text evidence="4">Belongs to the cytochrome b560 family.</text>
</comment>
<evidence type="ECO:0000256" key="4">
    <source>
        <dbReference type="ARBA" id="ARBA00007244"/>
    </source>
</evidence>
<evidence type="ECO:0000256" key="10">
    <source>
        <dbReference type="ARBA" id="ARBA00023004"/>
    </source>
</evidence>
<evidence type="ECO:0000313" key="14">
    <source>
        <dbReference type="EMBL" id="MDR6205580.1"/>
    </source>
</evidence>
<dbReference type="InterPro" id="IPR034804">
    <property type="entry name" value="SQR/QFR_C/D"/>
</dbReference>
<evidence type="ECO:0000313" key="15">
    <source>
        <dbReference type="Proteomes" id="UP001245184"/>
    </source>
</evidence>
<dbReference type="GO" id="GO:0016020">
    <property type="term" value="C:membrane"/>
    <property type="evidence" value="ECO:0007669"/>
    <property type="project" value="UniProtKB-SubCell"/>
</dbReference>
<comment type="subunit">
    <text evidence="12">Part of an enzyme complex containing four subunits: a flavoprotein, an iron-sulfur protein, plus two membrane-anchoring proteins, SdhC and SdhD. The complex can form homotrimers.</text>
</comment>
<evidence type="ECO:0000256" key="13">
    <source>
        <dbReference type="SAM" id="Phobius"/>
    </source>
</evidence>
<evidence type="ECO:0000256" key="2">
    <source>
        <dbReference type="ARBA" id="ARBA00004050"/>
    </source>
</evidence>